<protein>
    <submittedName>
        <fullName evidence="7">Sigma-54-dependent Fis family transcriptional regulator</fullName>
    </submittedName>
</protein>
<keyword evidence="2" id="KW-0067">ATP-binding</keyword>
<comment type="caution">
    <text evidence="7">The sequence shown here is derived from an EMBL/GenBank/DDBJ whole genome shotgun (WGS) entry which is preliminary data.</text>
</comment>
<dbReference type="CDD" id="cd00009">
    <property type="entry name" value="AAA"/>
    <property type="match status" value="1"/>
</dbReference>
<dbReference type="EMBL" id="MUZR01000044">
    <property type="protein sequence ID" value="OOC09596.1"/>
    <property type="molecule type" value="Genomic_DNA"/>
</dbReference>
<dbReference type="PANTHER" id="PTHR32071">
    <property type="entry name" value="TRANSCRIPTIONAL REGULATORY PROTEIN"/>
    <property type="match status" value="1"/>
</dbReference>
<dbReference type="InterPro" id="IPR025944">
    <property type="entry name" value="Sigma_54_int_dom_CS"/>
</dbReference>
<dbReference type="PANTHER" id="PTHR32071:SF117">
    <property type="entry name" value="PTS-DEPENDENT DIHYDROXYACETONE KINASE OPERON REGULATORY PROTEIN-RELATED"/>
    <property type="match status" value="1"/>
</dbReference>
<keyword evidence="8" id="KW-1185">Reference proteome</keyword>
<dbReference type="PROSITE" id="PS00675">
    <property type="entry name" value="SIGMA54_INTERACT_1"/>
    <property type="match status" value="1"/>
</dbReference>
<keyword evidence="3" id="KW-0805">Transcription regulation</keyword>
<organism evidence="7 8">
    <name type="scientific">Thioalkalivibrio halophilus</name>
    <dbReference type="NCBI Taxonomy" id="252474"/>
    <lineage>
        <taxon>Bacteria</taxon>
        <taxon>Pseudomonadati</taxon>
        <taxon>Pseudomonadota</taxon>
        <taxon>Gammaproteobacteria</taxon>
        <taxon>Chromatiales</taxon>
        <taxon>Ectothiorhodospiraceae</taxon>
        <taxon>Thioalkalivibrio</taxon>
    </lineage>
</organism>
<feature type="domain" description="Sigma-54 factor interaction" evidence="6">
    <location>
        <begin position="13"/>
        <end position="242"/>
    </location>
</feature>
<proteinExistence type="predicted"/>
<dbReference type="AlphaFoldDB" id="A0A1V2ZWZ8"/>
<evidence type="ECO:0000313" key="8">
    <source>
        <dbReference type="Proteomes" id="UP000189177"/>
    </source>
</evidence>
<keyword evidence="5" id="KW-0804">Transcription</keyword>
<gene>
    <name evidence="7" type="ORF">B1A74_10375</name>
</gene>
<keyword evidence="4" id="KW-0238">DNA-binding</keyword>
<dbReference type="PROSITE" id="PS50045">
    <property type="entry name" value="SIGMA54_INTERACT_4"/>
    <property type="match status" value="1"/>
</dbReference>
<keyword evidence="1" id="KW-0547">Nucleotide-binding</keyword>
<dbReference type="Pfam" id="PF02954">
    <property type="entry name" value="HTH_8"/>
    <property type="match status" value="1"/>
</dbReference>
<dbReference type="SUPFAM" id="SSF52540">
    <property type="entry name" value="P-loop containing nucleoside triphosphate hydrolases"/>
    <property type="match status" value="1"/>
</dbReference>
<dbReference type="Pfam" id="PF25601">
    <property type="entry name" value="AAA_lid_14"/>
    <property type="match status" value="1"/>
</dbReference>
<dbReference type="InterPro" id="IPR025943">
    <property type="entry name" value="Sigma_54_int_dom_ATP-bd_2"/>
</dbReference>
<dbReference type="FunFam" id="3.40.50.300:FF:000006">
    <property type="entry name" value="DNA-binding transcriptional regulator NtrC"/>
    <property type="match status" value="1"/>
</dbReference>
<dbReference type="InterPro" id="IPR058031">
    <property type="entry name" value="AAA_lid_NorR"/>
</dbReference>
<dbReference type="Proteomes" id="UP000189177">
    <property type="component" value="Unassembled WGS sequence"/>
</dbReference>
<evidence type="ECO:0000256" key="2">
    <source>
        <dbReference type="ARBA" id="ARBA00022840"/>
    </source>
</evidence>
<dbReference type="InterPro" id="IPR003593">
    <property type="entry name" value="AAA+_ATPase"/>
</dbReference>
<name>A0A1V2ZWZ8_9GAMM</name>
<dbReference type="InterPro" id="IPR025662">
    <property type="entry name" value="Sigma_54_int_dom_ATP-bd_1"/>
</dbReference>
<accession>A0A1V2ZWZ8</accession>
<evidence type="ECO:0000256" key="4">
    <source>
        <dbReference type="ARBA" id="ARBA00023125"/>
    </source>
</evidence>
<dbReference type="InterPro" id="IPR002197">
    <property type="entry name" value="HTH_Fis"/>
</dbReference>
<dbReference type="PROSITE" id="PS00688">
    <property type="entry name" value="SIGMA54_INTERACT_3"/>
    <property type="match status" value="1"/>
</dbReference>
<dbReference type="InterPro" id="IPR027417">
    <property type="entry name" value="P-loop_NTPase"/>
</dbReference>
<dbReference type="Gene3D" id="1.10.8.60">
    <property type="match status" value="1"/>
</dbReference>
<dbReference type="PROSITE" id="PS00676">
    <property type="entry name" value="SIGMA54_INTERACT_2"/>
    <property type="match status" value="1"/>
</dbReference>
<dbReference type="InterPro" id="IPR009057">
    <property type="entry name" value="Homeodomain-like_sf"/>
</dbReference>
<evidence type="ECO:0000313" key="7">
    <source>
        <dbReference type="EMBL" id="OOC09596.1"/>
    </source>
</evidence>
<dbReference type="GO" id="GO:0005524">
    <property type="term" value="F:ATP binding"/>
    <property type="evidence" value="ECO:0007669"/>
    <property type="project" value="UniProtKB-KW"/>
</dbReference>
<dbReference type="Pfam" id="PF00158">
    <property type="entry name" value="Sigma54_activat"/>
    <property type="match status" value="1"/>
</dbReference>
<dbReference type="PRINTS" id="PR01590">
    <property type="entry name" value="HTHFIS"/>
</dbReference>
<sequence>MLVESAENTAEHFVGSSPELQAVLRQASMVAATDATVLVLGESGTGKEHLARHIHARSRRPDGPLITVNCAALPEELVESELFGHRRGAFTGANDHQPGLVRQAHGGTLLLDEIAELPAGAQAKLLRFLENGECQPLGAAEAEQIDVRVIAATHQDLQQRVADGRFRADLYYRLQVVPLEMPPLRSRQGDVRRLAEHFRVTLAEHHGVEPPRFTPALLRWLGQWPWPGNVRELKNLVERCVIFMSGTEVNPGDLPDAWLQTPQGQAGGPFVIPPEGLSLERLEMDLIRQALEQTAGNRSRAARLLGLTRDTLLYRMKKYAIA</sequence>
<dbReference type="GO" id="GO:0043565">
    <property type="term" value="F:sequence-specific DNA binding"/>
    <property type="evidence" value="ECO:0007669"/>
    <property type="project" value="InterPro"/>
</dbReference>
<reference evidence="7 8" key="1">
    <citation type="submission" date="2017-02" db="EMBL/GenBank/DDBJ databases">
        <title>Genomic diversity within the haloalkaliphilic genus Thioalkalivibrio.</title>
        <authorList>
            <person name="Ahn A.-C."/>
            <person name="Meier-Kolthoff J."/>
            <person name="Overmars L."/>
            <person name="Richter M."/>
            <person name="Woyke T."/>
            <person name="Sorokin D.Y."/>
            <person name="Muyzer G."/>
        </authorList>
    </citation>
    <scope>NUCLEOTIDE SEQUENCE [LARGE SCALE GENOMIC DNA]</scope>
    <source>
        <strain evidence="7 8">HL17</strain>
    </source>
</reference>
<dbReference type="OrthoDB" id="9804019at2"/>
<dbReference type="RefSeq" id="WP_077244591.1">
    <property type="nucleotide sequence ID" value="NZ_MUZR01000044.1"/>
</dbReference>
<dbReference type="Gene3D" id="3.40.50.300">
    <property type="entry name" value="P-loop containing nucleotide triphosphate hydrolases"/>
    <property type="match status" value="1"/>
</dbReference>
<dbReference type="GO" id="GO:0006355">
    <property type="term" value="P:regulation of DNA-templated transcription"/>
    <property type="evidence" value="ECO:0007669"/>
    <property type="project" value="InterPro"/>
</dbReference>
<evidence type="ECO:0000256" key="3">
    <source>
        <dbReference type="ARBA" id="ARBA00023015"/>
    </source>
</evidence>
<dbReference type="SUPFAM" id="SSF46689">
    <property type="entry name" value="Homeodomain-like"/>
    <property type="match status" value="1"/>
</dbReference>
<dbReference type="InterPro" id="IPR002078">
    <property type="entry name" value="Sigma_54_int"/>
</dbReference>
<dbReference type="SMART" id="SM00382">
    <property type="entry name" value="AAA"/>
    <property type="match status" value="1"/>
</dbReference>
<evidence type="ECO:0000259" key="6">
    <source>
        <dbReference type="PROSITE" id="PS50045"/>
    </source>
</evidence>
<dbReference type="STRING" id="252474.B1A74_10375"/>
<evidence type="ECO:0000256" key="5">
    <source>
        <dbReference type="ARBA" id="ARBA00023163"/>
    </source>
</evidence>
<evidence type="ECO:0000256" key="1">
    <source>
        <dbReference type="ARBA" id="ARBA00022741"/>
    </source>
</evidence>
<dbReference type="Gene3D" id="1.10.10.60">
    <property type="entry name" value="Homeodomain-like"/>
    <property type="match status" value="1"/>
</dbReference>